<protein>
    <submittedName>
        <fullName evidence="2">Universal stress protein</fullName>
    </submittedName>
</protein>
<sequence>MQRGLVVVTPTDRGQRIMREAGQFAAGTEAELVLLSITPQSAYGETRTAVESIDGSADYSLDQAEDEAEREARQLAQEAFDGMNVTFDVVGTVGDEVDRILGVAEERECDHLFLSGQRRSPTGKALFGDLTQRALLNFEGPVTVLLGEDEE</sequence>
<dbReference type="SUPFAM" id="SSF52402">
    <property type="entry name" value="Adenine nucleotide alpha hydrolases-like"/>
    <property type="match status" value="1"/>
</dbReference>
<dbReference type="EMBL" id="JBHSDS010000003">
    <property type="protein sequence ID" value="MFC4357252.1"/>
    <property type="molecule type" value="Genomic_DNA"/>
</dbReference>
<reference evidence="2 3" key="1">
    <citation type="journal article" date="2019" name="Int. J. Syst. Evol. Microbiol.">
        <title>The Global Catalogue of Microorganisms (GCM) 10K type strain sequencing project: providing services to taxonomists for standard genome sequencing and annotation.</title>
        <authorList>
            <consortium name="The Broad Institute Genomics Platform"/>
            <consortium name="The Broad Institute Genome Sequencing Center for Infectious Disease"/>
            <person name="Wu L."/>
            <person name="Ma J."/>
        </authorList>
    </citation>
    <scope>NUCLEOTIDE SEQUENCE [LARGE SCALE GENOMIC DNA]</scope>
    <source>
        <strain evidence="2 3">CGMCC 1.12553</strain>
    </source>
</reference>
<comment type="caution">
    <text evidence="2">The sequence shown here is derived from an EMBL/GenBank/DDBJ whole genome shotgun (WGS) entry which is preliminary data.</text>
</comment>
<accession>A0ABD5P9B8</accession>
<keyword evidence="3" id="KW-1185">Reference proteome</keyword>
<organism evidence="2 3">
    <name type="scientific">Halobium salinum</name>
    <dbReference type="NCBI Taxonomy" id="1364940"/>
    <lineage>
        <taxon>Archaea</taxon>
        <taxon>Methanobacteriati</taxon>
        <taxon>Methanobacteriota</taxon>
        <taxon>Stenosarchaea group</taxon>
        <taxon>Halobacteria</taxon>
        <taxon>Halobacteriales</taxon>
        <taxon>Haloferacaceae</taxon>
        <taxon>Halobium</taxon>
    </lineage>
</organism>
<evidence type="ECO:0000313" key="2">
    <source>
        <dbReference type="EMBL" id="MFC4357252.1"/>
    </source>
</evidence>
<evidence type="ECO:0000313" key="3">
    <source>
        <dbReference type="Proteomes" id="UP001595921"/>
    </source>
</evidence>
<dbReference type="RefSeq" id="WP_267622445.1">
    <property type="nucleotide sequence ID" value="NZ_JAODIW010000006.1"/>
</dbReference>
<evidence type="ECO:0000259" key="1">
    <source>
        <dbReference type="Pfam" id="PF00582"/>
    </source>
</evidence>
<dbReference type="Gene3D" id="3.40.50.620">
    <property type="entry name" value="HUPs"/>
    <property type="match status" value="1"/>
</dbReference>
<dbReference type="Proteomes" id="UP001595921">
    <property type="component" value="Unassembled WGS sequence"/>
</dbReference>
<proteinExistence type="predicted"/>
<feature type="domain" description="UspA" evidence="1">
    <location>
        <begin position="5"/>
        <end position="144"/>
    </location>
</feature>
<gene>
    <name evidence="2" type="ORF">ACFO0N_04725</name>
</gene>
<dbReference type="InterPro" id="IPR006016">
    <property type="entry name" value="UspA"/>
</dbReference>
<dbReference type="Pfam" id="PF00582">
    <property type="entry name" value="Usp"/>
    <property type="match status" value="1"/>
</dbReference>
<dbReference type="CDD" id="cd00293">
    <property type="entry name" value="USP-like"/>
    <property type="match status" value="1"/>
</dbReference>
<dbReference type="AlphaFoldDB" id="A0ABD5P9B8"/>
<dbReference type="InterPro" id="IPR014729">
    <property type="entry name" value="Rossmann-like_a/b/a_fold"/>
</dbReference>
<name>A0ABD5P9B8_9EURY</name>